<evidence type="ECO:0000313" key="2">
    <source>
        <dbReference type="EMBL" id="WLQ62010.1"/>
    </source>
</evidence>
<name>A0ABY9J341_9ACTN</name>
<sequence length="394" mass="42859">MQLPEGAQPVEAVTGYHALIKGSTVTVFGPDGAEIASATRSGYGGALTGRVDGTRLVADGLGDGRFTSFAELAARHHRAVADPRVRDQVWVRWEEDGVAAVYGTGKYDDDDLRAVKAGNLYWSRQRQARTTGRRWNPETRDRDLAAVLKAFARQDRDIVVLGPGQGLEDLTTSPTLAAVAAAAVPAQQAPLAAAPPVTAPEPELEPEDLTGLSYEDLVAAEDVADSERSRRWTSGAPAAEARYQGLRRERGRRLLDRVATASPVTELSNEDLAAEAEWWQETIHKTPFHSADESYRTLSRRRNEVTEEQNGRTARALMEGPGGGRPGRRGAGERLRADWPGVDPPARRQRAERPGHRLPQEPAPPKPVDKRRYWLSPWRGPGCCGPASRGPAAV</sequence>
<gene>
    <name evidence="2" type="ORF">P8A19_41790</name>
</gene>
<evidence type="ECO:0000256" key="1">
    <source>
        <dbReference type="SAM" id="MobiDB-lite"/>
    </source>
</evidence>
<keyword evidence="2" id="KW-0614">Plasmid</keyword>
<accession>A0ABY9J341</accession>
<evidence type="ECO:0000313" key="3">
    <source>
        <dbReference type="Proteomes" id="UP001235744"/>
    </source>
</evidence>
<keyword evidence="3" id="KW-1185">Reference proteome</keyword>
<dbReference type="RefSeq" id="WP_306106365.1">
    <property type="nucleotide sequence ID" value="NZ_CP120989.1"/>
</dbReference>
<dbReference type="EMBL" id="CP120989">
    <property type="protein sequence ID" value="WLQ62010.1"/>
    <property type="molecule type" value="Genomic_DNA"/>
</dbReference>
<reference evidence="2 3" key="1">
    <citation type="submission" date="2023-03" db="EMBL/GenBank/DDBJ databases">
        <title>Isolation and description of six Streptomyces strains from soil environments, able to metabolize different microbial glucans.</title>
        <authorList>
            <person name="Widen T."/>
            <person name="Larsbrink J."/>
        </authorList>
    </citation>
    <scope>NUCLEOTIDE SEQUENCE [LARGE SCALE GENOMIC DNA]</scope>
    <source>
        <strain evidence="2 3">Alt2</strain>
        <plasmid evidence="2 3">unnamed1</plasmid>
    </source>
</reference>
<protein>
    <recommendedName>
        <fullName evidence="4">Zeta toxin domain-containing protein</fullName>
    </recommendedName>
</protein>
<proteinExistence type="predicted"/>
<geneLocation type="plasmid" evidence="2 3">
    <name>unnamed1</name>
</geneLocation>
<feature type="region of interest" description="Disordered" evidence="1">
    <location>
        <begin position="289"/>
        <end position="394"/>
    </location>
</feature>
<feature type="compositionally biased region" description="Basic and acidic residues" evidence="1">
    <location>
        <begin position="290"/>
        <end position="305"/>
    </location>
</feature>
<feature type="compositionally biased region" description="Basic and acidic residues" evidence="1">
    <location>
        <begin position="345"/>
        <end position="359"/>
    </location>
</feature>
<dbReference type="Proteomes" id="UP001235744">
    <property type="component" value="Plasmid unnamed1"/>
</dbReference>
<evidence type="ECO:0008006" key="4">
    <source>
        <dbReference type="Google" id="ProtNLM"/>
    </source>
</evidence>
<organism evidence="2 3">
    <name type="scientific">Streptomyces poriferorum</name>
    <dbReference type="NCBI Taxonomy" id="2798799"/>
    <lineage>
        <taxon>Bacteria</taxon>
        <taxon>Bacillati</taxon>
        <taxon>Actinomycetota</taxon>
        <taxon>Actinomycetes</taxon>
        <taxon>Kitasatosporales</taxon>
        <taxon>Streptomycetaceae</taxon>
        <taxon>Streptomyces</taxon>
    </lineage>
</organism>